<accession>A0A8B7ZWQ3</accession>
<organism evidence="6 7">
    <name type="scientific">Acanthaster planci</name>
    <name type="common">Crown-of-thorns starfish</name>
    <dbReference type="NCBI Taxonomy" id="133434"/>
    <lineage>
        <taxon>Eukaryota</taxon>
        <taxon>Metazoa</taxon>
        <taxon>Echinodermata</taxon>
        <taxon>Eleutherozoa</taxon>
        <taxon>Asterozoa</taxon>
        <taxon>Asteroidea</taxon>
        <taxon>Valvatacea</taxon>
        <taxon>Valvatida</taxon>
        <taxon>Acanthasteridae</taxon>
        <taxon>Acanthaster</taxon>
    </lineage>
</organism>
<dbReference type="GO" id="GO:0016705">
    <property type="term" value="F:oxidoreductase activity, acting on paired donors, with incorporation or reduction of molecular oxygen"/>
    <property type="evidence" value="ECO:0007669"/>
    <property type="project" value="InterPro"/>
</dbReference>
<comment type="similarity">
    <text evidence="1">Belongs to the cytochrome P450 family.</text>
</comment>
<dbReference type="FunFam" id="1.10.630.10:FF:000094">
    <property type="entry name" value="cytochrome P450 2J6-like"/>
    <property type="match status" value="1"/>
</dbReference>
<dbReference type="GO" id="GO:0020037">
    <property type="term" value="F:heme binding"/>
    <property type="evidence" value="ECO:0007669"/>
    <property type="project" value="InterPro"/>
</dbReference>
<feature type="compositionally biased region" description="Acidic residues" evidence="5">
    <location>
        <begin position="56"/>
        <end position="75"/>
    </location>
</feature>
<keyword evidence="6" id="KW-1185">Reference proteome</keyword>
<name>A0A8B7ZWQ3_ACAPL</name>
<dbReference type="AlphaFoldDB" id="A0A8B7ZWQ3"/>
<proteinExistence type="inferred from homology"/>
<dbReference type="PROSITE" id="PS00086">
    <property type="entry name" value="CYTOCHROME_P450"/>
    <property type="match status" value="1"/>
</dbReference>
<dbReference type="InterPro" id="IPR017972">
    <property type="entry name" value="Cyt_P450_CS"/>
</dbReference>
<dbReference type="PRINTS" id="PR00385">
    <property type="entry name" value="P450"/>
</dbReference>
<keyword evidence="4" id="KW-0349">Heme</keyword>
<dbReference type="SUPFAM" id="SSF48264">
    <property type="entry name" value="Cytochrome P450"/>
    <property type="match status" value="2"/>
</dbReference>
<evidence type="ECO:0000313" key="7">
    <source>
        <dbReference type="RefSeq" id="XP_022109978.1"/>
    </source>
</evidence>
<dbReference type="PRINTS" id="PR00463">
    <property type="entry name" value="EP450I"/>
</dbReference>
<dbReference type="InterPro" id="IPR001128">
    <property type="entry name" value="Cyt_P450"/>
</dbReference>
<dbReference type="GO" id="GO:0005506">
    <property type="term" value="F:iron ion binding"/>
    <property type="evidence" value="ECO:0007669"/>
    <property type="project" value="InterPro"/>
</dbReference>
<dbReference type="InterPro" id="IPR036396">
    <property type="entry name" value="Cyt_P450_sf"/>
</dbReference>
<evidence type="ECO:0000313" key="6">
    <source>
        <dbReference type="Proteomes" id="UP000694845"/>
    </source>
</evidence>
<dbReference type="GO" id="GO:0004497">
    <property type="term" value="F:monooxygenase activity"/>
    <property type="evidence" value="ECO:0007669"/>
    <property type="project" value="InterPro"/>
</dbReference>
<keyword evidence="2 4" id="KW-0479">Metal-binding</keyword>
<dbReference type="OMA" id="FNGRAFN"/>
<dbReference type="Gene3D" id="1.10.630.10">
    <property type="entry name" value="Cytochrome P450"/>
    <property type="match status" value="3"/>
</dbReference>
<dbReference type="PANTHER" id="PTHR24300">
    <property type="entry name" value="CYTOCHROME P450 508A4-RELATED"/>
    <property type="match status" value="1"/>
</dbReference>
<dbReference type="OrthoDB" id="1470350at2759"/>
<dbReference type="Pfam" id="PF00067">
    <property type="entry name" value="p450"/>
    <property type="match status" value="1"/>
</dbReference>
<dbReference type="Proteomes" id="UP000694845">
    <property type="component" value="Unplaced"/>
</dbReference>
<evidence type="ECO:0000256" key="3">
    <source>
        <dbReference type="ARBA" id="ARBA00023004"/>
    </source>
</evidence>
<protein>
    <submittedName>
        <fullName evidence="7">Cytochrome P450 2J6-like</fullName>
    </submittedName>
</protein>
<reference evidence="7" key="1">
    <citation type="submission" date="2025-08" db="UniProtKB">
        <authorList>
            <consortium name="RefSeq"/>
        </authorList>
    </citation>
    <scope>IDENTIFICATION</scope>
</reference>
<evidence type="ECO:0000256" key="4">
    <source>
        <dbReference type="PIRSR" id="PIRSR602401-1"/>
    </source>
</evidence>
<dbReference type="InterPro" id="IPR050182">
    <property type="entry name" value="Cytochrome_P450_fam2"/>
</dbReference>
<dbReference type="KEGG" id="aplc:110989711"/>
<evidence type="ECO:0000256" key="2">
    <source>
        <dbReference type="ARBA" id="ARBA00022723"/>
    </source>
</evidence>
<comment type="cofactor">
    <cofactor evidence="4">
        <name>heme</name>
        <dbReference type="ChEBI" id="CHEBI:30413"/>
    </cofactor>
</comment>
<evidence type="ECO:0000256" key="1">
    <source>
        <dbReference type="ARBA" id="ARBA00010617"/>
    </source>
</evidence>
<dbReference type="PANTHER" id="PTHR24300:SF417">
    <property type="entry name" value="CYTOCHROME P450 508B1-RELATED"/>
    <property type="match status" value="1"/>
</dbReference>
<sequence>MGHDLRVHSLEYYQLQDTVQRVNKLSRLFLSLERGNLPSQQGKSLDDLHVTGGFTSEEDSSDSGDSSEDSCDESVENVSKESKELGVKEPGEVIVRLLPTNLPPGPWEFPLLGSLPAIVWGLRKGLQPHHVLGRYAESYGPVFRVSMFNRNAVILDDFESTKAAFRHPELSDRPPGMGNGADFGGIDPPLRDEESVKMGYIPLVHDVPEQKFNERENSYTIFRMSLGLFNANTVVDRYTVDFGVSGSFGEPWIQMRRFCLNVLRGLGVGKSSFEEQIGTEGEELMKEMSVFNGRAFNPKPLLSSAVANVICSVVFGKRYSYDDRDFMRLLSLLSKSVAATGTGGVLFLYKGLTHLPYFKLKMKRLRADFAQIYSFVKNFIDIRVSGSSGEPWIQLRRFSLNVLRGLGVGKSSFEEQIGTEGEELMKEMSVFNGRAFNPKPLLSSAVANVICSVVFGKRYSYDDRDFMQLLSSLSSVITSLGSGGVLYLYEGLARLPYLKSKLERLRADFAQIIHFLRSVVDCHRAKLDPNNLNDFIDVYLVEMKRNTSMSVTGESGGEAKATNYSHFDEENLLNALRDLFAAGAETTVTTLEWCFLYMAIYPEIQLRVQAEIDAVVGRNRLPRLADKPGLNLTRAVIWEVQRMASIVPLGLPHVAASDTQLQGFLIPKDTILVSNMWRIFRDPRIWPEPEMFKPERFLNDEGKAFKPEEFIPFGVGRRICLGEHLAKMELFIFFSYFMHRFTFMKPADAPPLTLEGKNSITFSPLPFEICAVERD</sequence>
<evidence type="ECO:0000256" key="5">
    <source>
        <dbReference type="SAM" id="MobiDB-lite"/>
    </source>
</evidence>
<feature type="region of interest" description="Disordered" evidence="5">
    <location>
        <begin position="40"/>
        <end position="84"/>
    </location>
</feature>
<dbReference type="RefSeq" id="XP_022109978.1">
    <property type="nucleotide sequence ID" value="XM_022254286.1"/>
</dbReference>
<dbReference type="GeneID" id="110989711"/>
<gene>
    <name evidence="7" type="primary">LOC110989711</name>
</gene>
<feature type="binding site" description="axial binding residue" evidence="4">
    <location>
        <position position="720"/>
    </location>
    <ligand>
        <name>heme</name>
        <dbReference type="ChEBI" id="CHEBI:30413"/>
    </ligand>
    <ligandPart>
        <name>Fe</name>
        <dbReference type="ChEBI" id="CHEBI:18248"/>
    </ligandPart>
</feature>
<keyword evidence="3 4" id="KW-0408">Iron</keyword>
<dbReference type="InterPro" id="IPR002401">
    <property type="entry name" value="Cyt_P450_E_grp-I"/>
</dbReference>